<evidence type="ECO:0000313" key="2">
    <source>
        <dbReference type="Proteomes" id="UP000593577"/>
    </source>
</evidence>
<comment type="caution">
    <text evidence="1">The sequence shown here is derived from an EMBL/GenBank/DDBJ whole genome shotgun (WGS) entry which is preliminary data.</text>
</comment>
<evidence type="ECO:0000313" key="1">
    <source>
        <dbReference type="EMBL" id="MBA0696046.1"/>
    </source>
</evidence>
<sequence length="264" mass="29246">DKVEGSDSVSWKDLLVSNSNPDSRRSVAPFGADADEDLDLLEGDIKKLFKRKILLEIWEIFGSVAKLDMNIDSRGRGRFARMAIYVSLDKPLVFQASSPVSMSMNLMMVDECSGETSGSYGPWMLVERSPRRKMKDSRMVGVRNLVIKSEGSKFNVLISLGKEMYETVDGDKGLSGTRSGPSGQLEKLDRVVIRSLGPKWVITLMSKRGKDTLYVVKAGRNHQAQLVDVEEIAGKNYPVRLAKVGILFRVLGMVQGKNQGLVDT</sequence>
<keyword evidence="2" id="KW-1185">Reference proteome</keyword>
<dbReference type="EMBL" id="JABFAA010000011">
    <property type="protein sequence ID" value="MBA0696046.1"/>
    <property type="molecule type" value="Genomic_DNA"/>
</dbReference>
<gene>
    <name evidence="1" type="ORF">Goari_002633</name>
</gene>
<reference evidence="1 2" key="1">
    <citation type="journal article" date="2019" name="Genome Biol. Evol.">
        <title>Insights into the evolution of the New World diploid cottons (Gossypium, subgenus Houzingenia) based on genome sequencing.</title>
        <authorList>
            <person name="Grover C.E."/>
            <person name="Arick M.A. 2nd"/>
            <person name="Thrash A."/>
            <person name="Conover J.L."/>
            <person name="Sanders W.S."/>
            <person name="Peterson D.G."/>
            <person name="Frelichowski J.E."/>
            <person name="Scheffler J.A."/>
            <person name="Scheffler B.E."/>
            <person name="Wendel J.F."/>
        </authorList>
    </citation>
    <scope>NUCLEOTIDE SEQUENCE [LARGE SCALE GENOMIC DNA]</scope>
    <source>
        <strain evidence="1">185</strain>
        <tissue evidence="1">Leaf</tissue>
    </source>
</reference>
<dbReference type="AlphaFoldDB" id="A0A7J8Y8X0"/>
<accession>A0A7J8Y8X0</accession>
<name>A0A7J8Y8X0_GOSAI</name>
<feature type="non-terminal residue" evidence="1">
    <location>
        <position position="1"/>
    </location>
</feature>
<organism evidence="1 2">
    <name type="scientific">Gossypium aridum</name>
    <name type="common">American cotton</name>
    <name type="synonym">Erioxylum aridum</name>
    <dbReference type="NCBI Taxonomy" id="34290"/>
    <lineage>
        <taxon>Eukaryota</taxon>
        <taxon>Viridiplantae</taxon>
        <taxon>Streptophyta</taxon>
        <taxon>Embryophyta</taxon>
        <taxon>Tracheophyta</taxon>
        <taxon>Spermatophyta</taxon>
        <taxon>Magnoliopsida</taxon>
        <taxon>eudicotyledons</taxon>
        <taxon>Gunneridae</taxon>
        <taxon>Pentapetalae</taxon>
        <taxon>rosids</taxon>
        <taxon>malvids</taxon>
        <taxon>Malvales</taxon>
        <taxon>Malvaceae</taxon>
        <taxon>Malvoideae</taxon>
        <taxon>Gossypium</taxon>
    </lineage>
</organism>
<protein>
    <submittedName>
        <fullName evidence="1">Uncharacterized protein</fullName>
    </submittedName>
</protein>
<proteinExistence type="predicted"/>
<feature type="non-terminal residue" evidence="1">
    <location>
        <position position="264"/>
    </location>
</feature>
<dbReference type="Proteomes" id="UP000593577">
    <property type="component" value="Unassembled WGS sequence"/>
</dbReference>